<comment type="caution">
    <text evidence="1">The sequence shown here is derived from an EMBL/GenBank/DDBJ whole genome shotgun (WGS) entry which is preliminary data.</text>
</comment>
<dbReference type="EMBL" id="BARU01003019">
    <property type="protein sequence ID" value="GAH19881.1"/>
    <property type="molecule type" value="Genomic_DNA"/>
</dbReference>
<evidence type="ECO:0000313" key="1">
    <source>
        <dbReference type="EMBL" id="GAH19881.1"/>
    </source>
</evidence>
<sequence>MMGILSKIGFNLNPVGTVMDIINKWKPGKCKTEKDYEKSLYNFLEKQLPDIEIVKQFGIGRTKVDIAVARKVFIEIKYNLNSTSKLQRLL</sequence>
<protein>
    <recommendedName>
        <fullName evidence="2">Restriction endonuclease type IV Mrr domain-containing protein</fullName>
    </recommendedName>
</protein>
<gene>
    <name evidence="1" type="ORF">S03H2_06774</name>
</gene>
<dbReference type="AlphaFoldDB" id="X1DG93"/>
<feature type="non-terminal residue" evidence="1">
    <location>
        <position position="90"/>
    </location>
</feature>
<organism evidence="1">
    <name type="scientific">marine sediment metagenome</name>
    <dbReference type="NCBI Taxonomy" id="412755"/>
    <lineage>
        <taxon>unclassified sequences</taxon>
        <taxon>metagenomes</taxon>
        <taxon>ecological metagenomes</taxon>
    </lineage>
</organism>
<reference evidence="1" key="1">
    <citation type="journal article" date="2014" name="Front. Microbiol.">
        <title>High frequency of phylogenetically diverse reductive dehalogenase-homologous genes in deep subseafloor sedimentary metagenomes.</title>
        <authorList>
            <person name="Kawai M."/>
            <person name="Futagami T."/>
            <person name="Toyoda A."/>
            <person name="Takaki Y."/>
            <person name="Nishi S."/>
            <person name="Hori S."/>
            <person name="Arai W."/>
            <person name="Tsubouchi T."/>
            <person name="Morono Y."/>
            <person name="Uchiyama I."/>
            <person name="Ito T."/>
            <person name="Fujiyama A."/>
            <person name="Inagaki F."/>
            <person name="Takami H."/>
        </authorList>
    </citation>
    <scope>NUCLEOTIDE SEQUENCE</scope>
    <source>
        <strain evidence="1">Expedition CK06-06</strain>
    </source>
</reference>
<accession>X1DG93</accession>
<name>X1DG93_9ZZZZ</name>
<evidence type="ECO:0008006" key="2">
    <source>
        <dbReference type="Google" id="ProtNLM"/>
    </source>
</evidence>
<proteinExistence type="predicted"/>